<dbReference type="GO" id="GO:0004177">
    <property type="term" value="F:aminopeptidase activity"/>
    <property type="evidence" value="ECO:0007669"/>
    <property type="project" value="UniProtKB-KW"/>
</dbReference>
<dbReference type="InterPro" id="IPR050659">
    <property type="entry name" value="Peptidase_M24B"/>
</dbReference>
<evidence type="ECO:0000313" key="6">
    <source>
        <dbReference type="EMBL" id="CAD7288392.1"/>
    </source>
</evidence>
<keyword evidence="3 6" id="KW-0378">Hydrolase</keyword>
<dbReference type="PRINTS" id="PR00599">
    <property type="entry name" value="MAPEPTIDASE"/>
</dbReference>
<dbReference type="InterPro" id="IPR036005">
    <property type="entry name" value="Creatinase/aminopeptidase-like"/>
</dbReference>
<dbReference type="EC" id="3.4.11.-" evidence="6"/>
<dbReference type="PANTHER" id="PTHR46112:SF3">
    <property type="entry name" value="AMINOPEPTIDASE YPDF"/>
    <property type="match status" value="1"/>
</dbReference>
<evidence type="ECO:0000256" key="3">
    <source>
        <dbReference type="ARBA" id="ARBA00022801"/>
    </source>
</evidence>
<proteinExistence type="predicted"/>
<gene>
    <name evidence="6" type="ORF">LMG8286_01283</name>
</gene>
<keyword evidence="2" id="KW-0479">Metal-binding</keyword>
<feature type="domain" description="Peptidase M24" evidence="5">
    <location>
        <begin position="121"/>
        <end position="336"/>
    </location>
</feature>
<comment type="caution">
    <text evidence="6">The sequence shown here is derived from an EMBL/GenBank/DDBJ whole genome shotgun (WGS) entry which is preliminary data.</text>
</comment>
<dbReference type="Gene3D" id="3.90.230.10">
    <property type="entry name" value="Creatinase/methionine aminopeptidase superfamily"/>
    <property type="match status" value="1"/>
</dbReference>
<name>A0ABN7K7E7_9BACT</name>
<evidence type="ECO:0000313" key="7">
    <source>
        <dbReference type="Proteomes" id="UP000789359"/>
    </source>
</evidence>
<dbReference type="Gene3D" id="3.40.350.10">
    <property type="entry name" value="Creatinase/prolidase N-terminal domain"/>
    <property type="match status" value="1"/>
</dbReference>
<dbReference type="Pfam" id="PF00557">
    <property type="entry name" value="Peptidase_M24"/>
    <property type="match status" value="1"/>
</dbReference>
<dbReference type="RefSeq" id="WP_230057039.1">
    <property type="nucleotide sequence ID" value="NZ_CAJHOE010000003.1"/>
</dbReference>
<dbReference type="InterPro" id="IPR001714">
    <property type="entry name" value="Pept_M24_MAP"/>
</dbReference>
<keyword evidence="6" id="KW-0031">Aminopeptidase</keyword>
<keyword evidence="7" id="KW-1185">Reference proteome</keyword>
<keyword evidence="4" id="KW-0482">Metalloprotease</keyword>
<dbReference type="InterPro" id="IPR029149">
    <property type="entry name" value="Creatin/AminoP/Spt16_N"/>
</dbReference>
<sequence length="342" mass="38687">MTNYILRGENALYFECGYSCDNAIFLSINGKKFFLTDARYALEAKECVYADVSVIELSRSLVAETRLLLRKLKPKSLVYDPYDFSVATFDMLSQKLGLIFKPKANFSQLKRIIKSPEEIKILKQASEFGAACFDEFADFVRQKGEGMSERELHYNAELIFRQKNRLGLSFSPIVAINENAAKVHALPSEKRLKKGDLLLLDAGVRYKNYCSDRTRTACFNESFNFLKEQNFTNSRQQEIYEVVLNAQKAALNAIKPGIMACEVDKAARDVIKKSGYEKEFIHSTGHGVGIDIHELPVINSKSKTILKEGMVFSVEPGIYIPNEFGVRIEDVVVVREKGAEIL</sequence>
<reference evidence="6 7" key="1">
    <citation type="submission" date="2020-11" db="EMBL/GenBank/DDBJ databases">
        <authorList>
            <person name="Peeters C."/>
        </authorList>
    </citation>
    <scope>NUCLEOTIDE SEQUENCE [LARGE SCALE GENOMIC DNA]</scope>
    <source>
        <strain evidence="6 7">LMG 8286</strain>
    </source>
</reference>
<keyword evidence="1" id="KW-0645">Protease</keyword>
<dbReference type="SUPFAM" id="SSF55920">
    <property type="entry name" value="Creatinase/aminopeptidase"/>
    <property type="match status" value="1"/>
</dbReference>
<dbReference type="PANTHER" id="PTHR46112">
    <property type="entry name" value="AMINOPEPTIDASE"/>
    <property type="match status" value="1"/>
</dbReference>
<dbReference type="InterPro" id="IPR001131">
    <property type="entry name" value="Peptidase_M24B_aminopep-P_CS"/>
</dbReference>
<dbReference type="Proteomes" id="UP000789359">
    <property type="component" value="Unassembled WGS sequence"/>
</dbReference>
<evidence type="ECO:0000259" key="5">
    <source>
        <dbReference type="Pfam" id="PF00557"/>
    </source>
</evidence>
<dbReference type="EMBL" id="CAJHOE010000003">
    <property type="protein sequence ID" value="CAD7288392.1"/>
    <property type="molecule type" value="Genomic_DNA"/>
</dbReference>
<dbReference type="InterPro" id="IPR000994">
    <property type="entry name" value="Pept_M24"/>
</dbReference>
<evidence type="ECO:0000256" key="2">
    <source>
        <dbReference type="ARBA" id="ARBA00022723"/>
    </source>
</evidence>
<evidence type="ECO:0000256" key="1">
    <source>
        <dbReference type="ARBA" id="ARBA00022670"/>
    </source>
</evidence>
<evidence type="ECO:0000256" key="4">
    <source>
        <dbReference type="ARBA" id="ARBA00023049"/>
    </source>
</evidence>
<dbReference type="PROSITE" id="PS00491">
    <property type="entry name" value="PROLINE_PEPTIDASE"/>
    <property type="match status" value="1"/>
</dbReference>
<organism evidence="6 7">
    <name type="scientific">Campylobacter suis</name>
    <dbReference type="NCBI Taxonomy" id="2790657"/>
    <lineage>
        <taxon>Bacteria</taxon>
        <taxon>Pseudomonadati</taxon>
        <taxon>Campylobacterota</taxon>
        <taxon>Epsilonproteobacteria</taxon>
        <taxon>Campylobacterales</taxon>
        <taxon>Campylobacteraceae</taxon>
        <taxon>Campylobacter</taxon>
    </lineage>
</organism>
<accession>A0ABN7K7E7</accession>
<protein>
    <submittedName>
        <fullName evidence="6">Aminopeptidase</fullName>
        <ecNumber evidence="6">3.4.11.-</ecNumber>
    </submittedName>
</protein>